<evidence type="ECO:0000313" key="2">
    <source>
        <dbReference type="EMBL" id="MBP2402763.1"/>
    </source>
</evidence>
<dbReference type="GeneID" id="91569095"/>
<comment type="caution">
    <text evidence="2">The sequence shown here is derived from an EMBL/GenBank/DDBJ whole genome shotgun (WGS) entry which is preliminary data.</text>
</comment>
<evidence type="ECO:0000256" key="1">
    <source>
        <dbReference type="SAM" id="MobiDB-lite"/>
    </source>
</evidence>
<organism evidence="2 3">
    <name type="scientific">Streptomyces syringium</name>
    <dbReference type="NCBI Taxonomy" id="76729"/>
    <lineage>
        <taxon>Bacteria</taxon>
        <taxon>Bacillati</taxon>
        <taxon>Actinomycetota</taxon>
        <taxon>Actinomycetes</taxon>
        <taxon>Kitasatosporales</taxon>
        <taxon>Streptomycetaceae</taxon>
        <taxon>Streptomyces</taxon>
    </lineage>
</organism>
<evidence type="ECO:0000313" key="3">
    <source>
        <dbReference type="Proteomes" id="UP001519291"/>
    </source>
</evidence>
<dbReference type="Proteomes" id="UP001519291">
    <property type="component" value="Unassembled WGS sequence"/>
</dbReference>
<protein>
    <submittedName>
        <fullName evidence="2">Uncharacterized protein</fullName>
    </submittedName>
</protein>
<feature type="region of interest" description="Disordered" evidence="1">
    <location>
        <begin position="272"/>
        <end position="300"/>
    </location>
</feature>
<reference evidence="2 3" key="1">
    <citation type="submission" date="2021-03" db="EMBL/GenBank/DDBJ databases">
        <title>Sequencing the genomes of 1000 actinobacteria strains.</title>
        <authorList>
            <person name="Klenk H.-P."/>
        </authorList>
    </citation>
    <scope>NUCLEOTIDE SEQUENCE [LARGE SCALE GENOMIC DNA]</scope>
    <source>
        <strain evidence="2 3">DSM 41480</strain>
    </source>
</reference>
<feature type="region of interest" description="Disordered" evidence="1">
    <location>
        <begin position="27"/>
        <end position="60"/>
    </location>
</feature>
<feature type="compositionally biased region" description="Basic and acidic residues" evidence="1">
    <location>
        <begin position="27"/>
        <end position="56"/>
    </location>
</feature>
<accession>A0ABS4Y4C3</accession>
<dbReference type="RefSeq" id="WP_209514795.1">
    <property type="nucleotide sequence ID" value="NZ_JAGIOH010000001.1"/>
</dbReference>
<sequence>MAVIGGLSALIGVPGAILGVWYQDRSTKSGEDSVKIAREAEDREKGEVEEDKKKEAGPPIASVAGAPGFYGSRFAFPDRTADLGEGKSALYGTEAYSTWFEKNRVAPVGVAATRVTLSPLHEGTVVVQNMRLSGLKCQPTRYAGTAVVPPPIGDGGEEMPPTEIAFDLTEPVPRPRQHEGRVVSDPAAKAEVWRIKGNAFSKGIYLDGGKQADARSFDLYFFTGNKDCEFGVEVNVTSGTSDGWYPVKLSGGDKMRVAGQAKRYESVVLPTNAAPEDPVQNKLRGPGNPFQPLKLEKGPF</sequence>
<name>A0ABS4Y4C3_9ACTN</name>
<proteinExistence type="predicted"/>
<dbReference type="EMBL" id="JAGIOH010000001">
    <property type="protein sequence ID" value="MBP2402763.1"/>
    <property type="molecule type" value="Genomic_DNA"/>
</dbReference>
<gene>
    <name evidence="2" type="ORF">JO379_002232</name>
</gene>
<keyword evidence="3" id="KW-1185">Reference proteome</keyword>